<evidence type="ECO:0000256" key="1">
    <source>
        <dbReference type="SAM" id="Phobius"/>
    </source>
</evidence>
<sequence>MKNISNNCSSSGFSLPEILVTIVAIGILIALALPNWQSFMEVRRLTAAQEEIYQSLKQAQNQAAKEKVTWQTSFRQNNNIVQWTVHKAEQGQFIPVSVMNNDKVWYEFHPNIRIDLNKNNKDKYETTLPKHSSQQVWRVLFNYQGCPIYEVGDECTDTSLRTLGQITLYSHNSGKVRRCVYVSTIIGAVKMGKEHSRANEKDKYCY</sequence>
<dbReference type="Proteomes" id="UP000662314">
    <property type="component" value="Unassembled WGS sequence"/>
</dbReference>
<gene>
    <name evidence="2" type="ORF">I8752_14575</name>
</gene>
<keyword evidence="1" id="KW-1133">Transmembrane helix</keyword>
<dbReference type="EMBL" id="JAECZA010000061">
    <property type="protein sequence ID" value="MBH8574220.1"/>
    <property type="molecule type" value="Genomic_DNA"/>
</dbReference>
<dbReference type="PROSITE" id="PS00409">
    <property type="entry name" value="PROKAR_NTER_METHYL"/>
    <property type="match status" value="1"/>
</dbReference>
<evidence type="ECO:0000313" key="2">
    <source>
        <dbReference type="EMBL" id="MBH8574220.1"/>
    </source>
</evidence>
<dbReference type="SUPFAM" id="SSF54523">
    <property type="entry name" value="Pili subunits"/>
    <property type="match status" value="1"/>
</dbReference>
<proteinExistence type="predicted"/>
<keyword evidence="1" id="KW-0472">Membrane</keyword>
<dbReference type="Gene3D" id="3.30.700.10">
    <property type="entry name" value="Glycoprotein, Type 4 Pilin"/>
    <property type="match status" value="1"/>
</dbReference>
<dbReference type="NCBIfam" id="TIGR02532">
    <property type="entry name" value="IV_pilin_GFxxxE"/>
    <property type="match status" value="1"/>
</dbReference>
<dbReference type="AlphaFoldDB" id="A0A8J7I6S0"/>
<name>A0A8J7I6S0_9NOST</name>
<protein>
    <submittedName>
        <fullName evidence="2">Prepilin-type N-terminal cleavage/methylation domain-containing protein</fullName>
    </submittedName>
</protein>
<keyword evidence="1" id="KW-0812">Transmembrane</keyword>
<reference evidence="2 3" key="1">
    <citation type="journal article" date="2021" name="Int. J. Syst. Evol. Microbiol.">
        <title>Amazonocrinis nigriterrae gen. nov., sp. nov., Atlanticothrix silvestris gen. nov., sp. nov. and Dendronalium phyllosphericum gen. nov., sp. nov., nostocacean cyanobacteria from Brazilian environments.</title>
        <authorList>
            <person name="Alvarenga D.O."/>
            <person name="Andreote A.P.D."/>
            <person name="Branco L.H.Z."/>
            <person name="Delbaje E."/>
            <person name="Cruz R.B."/>
            <person name="Varani A.M."/>
            <person name="Fiore M.F."/>
        </authorList>
    </citation>
    <scope>NUCLEOTIDE SEQUENCE [LARGE SCALE GENOMIC DNA]</scope>
    <source>
        <strain evidence="2 3">CENA369</strain>
    </source>
</reference>
<accession>A0A8J7I6S0</accession>
<organism evidence="2 3">
    <name type="scientific">Dendronalium phyllosphericum CENA369</name>
    <dbReference type="NCBI Taxonomy" id="1725256"/>
    <lineage>
        <taxon>Bacteria</taxon>
        <taxon>Bacillati</taxon>
        <taxon>Cyanobacteriota</taxon>
        <taxon>Cyanophyceae</taxon>
        <taxon>Nostocales</taxon>
        <taxon>Nostocaceae</taxon>
        <taxon>Dendronalium</taxon>
        <taxon>Dendronalium phyllosphericum</taxon>
    </lineage>
</organism>
<comment type="caution">
    <text evidence="2">The sequence shown here is derived from an EMBL/GenBank/DDBJ whole genome shotgun (WGS) entry which is preliminary data.</text>
</comment>
<keyword evidence="3" id="KW-1185">Reference proteome</keyword>
<dbReference type="InterPro" id="IPR012902">
    <property type="entry name" value="N_methyl_site"/>
</dbReference>
<feature type="transmembrane region" description="Helical" evidence="1">
    <location>
        <begin position="18"/>
        <end position="36"/>
    </location>
</feature>
<dbReference type="InterPro" id="IPR045584">
    <property type="entry name" value="Pilin-like"/>
</dbReference>
<evidence type="ECO:0000313" key="3">
    <source>
        <dbReference type="Proteomes" id="UP000662314"/>
    </source>
</evidence>